<organism evidence="6 7">
    <name type="scientific">Ruegeria haliotis</name>
    <dbReference type="NCBI Taxonomy" id="2747601"/>
    <lineage>
        <taxon>Bacteria</taxon>
        <taxon>Pseudomonadati</taxon>
        <taxon>Pseudomonadota</taxon>
        <taxon>Alphaproteobacteria</taxon>
        <taxon>Rhodobacterales</taxon>
        <taxon>Roseobacteraceae</taxon>
        <taxon>Ruegeria</taxon>
    </lineage>
</organism>
<evidence type="ECO:0000256" key="4">
    <source>
        <dbReference type="ARBA" id="ARBA00023172"/>
    </source>
</evidence>
<keyword evidence="2" id="KW-0815">Transposition</keyword>
<evidence type="ECO:0000256" key="3">
    <source>
        <dbReference type="ARBA" id="ARBA00023125"/>
    </source>
</evidence>
<evidence type="ECO:0000259" key="5">
    <source>
        <dbReference type="Pfam" id="PF13610"/>
    </source>
</evidence>
<comment type="function">
    <text evidence="1">Involved in the transposition of the insertion sequence.</text>
</comment>
<dbReference type="Gene3D" id="3.30.420.10">
    <property type="entry name" value="Ribonuclease H-like superfamily/Ribonuclease H"/>
    <property type="match status" value="1"/>
</dbReference>
<dbReference type="InterPro" id="IPR036397">
    <property type="entry name" value="RNaseH_sf"/>
</dbReference>
<dbReference type="Proteomes" id="UP000630805">
    <property type="component" value="Unassembled WGS sequence"/>
</dbReference>
<dbReference type="PANTHER" id="PTHR35528">
    <property type="entry name" value="BLL1675 PROTEIN"/>
    <property type="match status" value="1"/>
</dbReference>
<evidence type="ECO:0000256" key="1">
    <source>
        <dbReference type="ARBA" id="ARBA00002286"/>
    </source>
</evidence>
<dbReference type="InterPro" id="IPR047930">
    <property type="entry name" value="Transpos_IS6"/>
</dbReference>
<keyword evidence="7" id="KW-1185">Reference proteome</keyword>
<dbReference type="Pfam" id="PF13610">
    <property type="entry name" value="DDE_Tnp_IS240"/>
    <property type="match status" value="1"/>
</dbReference>
<sequence length="236" mass="26732">MGKFVEQVSSVVSFKGCHFPKQAILHAVYFYLRYSVSLRDLEEILAERGIAVDHATLSRWVVKFSPLVAIEAHKRKKSCAVSWCMDETYLKGRGQWMYLYRAVDRDGKTLDFMLSEYRDTAAAKTFFAKALADNDIPLRIVIDKSGANAAGISEVNKILKRFGCPTKITTVRSKYLNNQIEQDHRFIKRRTRPMLGFKSFPSAAATLDGIEVAQMIRKKQFELEGDGFAQFATLAG</sequence>
<evidence type="ECO:0000313" key="7">
    <source>
        <dbReference type="Proteomes" id="UP000630805"/>
    </source>
</evidence>
<feature type="domain" description="DDE" evidence="5">
    <location>
        <begin position="81"/>
        <end position="219"/>
    </location>
</feature>
<protein>
    <submittedName>
        <fullName evidence="6">IS6 family transposase</fullName>
    </submittedName>
</protein>
<dbReference type="NCBIfam" id="NF033587">
    <property type="entry name" value="transpos_IS6"/>
    <property type="match status" value="1"/>
</dbReference>
<dbReference type="PANTHER" id="PTHR35528:SF3">
    <property type="entry name" value="BLL1675 PROTEIN"/>
    <property type="match status" value="1"/>
</dbReference>
<evidence type="ECO:0000256" key="2">
    <source>
        <dbReference type="ARBA" id="ARBA00022578"/>
    </source>
</evidence>
<comment type="caution">
    <text evidence="6">The sequence shown here is derived from an EMBL/GenBank/DDBJ whole genome shotgun (WGS) entry which is preliminary data.</text>
</comment>
<accession>A0ABX2PWQ7</accession>
<proteinExistence type="predicted"/>
<dbReference type="InterPro" id="IPR052183">
    <property type="entry name" value="IS_Transposase"/>
</dbReference>
<gene>
    <name evidence="6" type="ORF">HW561_22980</name>
</gene>
<keyword evidence="3" id="KW-0238">DNA-binding</keyword>
<evidence type="ECO:0000313" key="6">
    <source>
        <dbReference type="EMBL" id="NVO58645.1"/>
    </source>
</evidence>
<dbReference type="SUPFAM" id="SSF53098">
    <property type="entry name" value="Ribonuclease H-like"/>
    <property type="match status" value="1"/>
</dbReference>
<dbReference type="EMBL" id="JABXWT010000039">
    <property type="protein sequence ID" value="NVO58645.1"/>
    <property type="molecule type" value="Genomic_DNA"/>
</dbReference>
<keyword evidence="4" id="KW-0233">DNA recombination</keyword>
<reference evidence="6 7" key="1">
    <citation type="submission" date="2020-06" db="EMBL/GenBank/DDBJ databases">
        <authorList>
            <person name="Cao W.R."/>
        </authorList>
    </citation>
    <scope>NUCLEOTIDE SEQUENCE [LARGE SCALE GENOMIC DNA]</scope>
    <source>
        <strain evidence="6 7">B1Z28</strain>
    </source>
</reference>
<dbReference type="InterPro" id="IPR012337">
    <property type="entry name" value="RNaseH-like_sf"/>
</dbReference>
<dbReference type="RefSeq" id="WP_176867687.1">
    <property type="nucleotide sequence ID" value="NZ_JABXWT010000039.1"/>
</dbReference>
<name>A0ABX2PWQ7_9RHOB</name>
<dbReference type="InterPro" id="IPR032874">
    <property type="entry name" value="DDE_dom"/>
</dbReference>